<dbReference type="AlphaFoldDB" id="A0A445MR29"/>
<dbReference type="GO" id="GO:0003700">
    <property type="term" value="F:DNA-binding transcription factor activity"/>
    <property type="evidence" value="ECO:0007669"/>
    <property type="project" value="TreeGrafter"/>
</dbReference>
<dbReference type="CDD" id="cd02209">
    <property type="entry name" value="cupin_XRE_C"/>
    <property type="match status" value="1"/>
</dbReference>
<dbReference type="Pfam" id="PF01381">
    <property type="entry name" value="HTH_3"/>
    <property type="match status" value="1"/>
</dbReference>
<dbReference type="Gene3D" id="2.60.120.10">
    <property type="entry name" value="Jelly Rolls"/>
    <property type="match status" value="1"/>
</dbReference>
<dbReference type="PANTHER" id="PTHR46797">
    <property type="entry name" value="HTH-TYPE TRANSCRIPTIONAL REGULATOR"/>
    <property type="match status" value="1"/>
</dbReference>
<dbReference type="CDD" id="cd00093">
    <property type="entry name" value="HTH_XRE"/>
    <property type="match status" value="1"/>
</dbReference>
<dbReference type="InterPro" id="IPR013096">
    <property type="entry name" value="Cupin_2"/>
</dbReference>
<sequence>MEEDLRIDSGVSQLDHILGGLRIGDNVVWYDDVGSLAPAFCLNFIKVSRAEKKPIIYLNFDRSIKNLLEQLGPLADYDQLTILDCFTHGKGEGAEVFMKFYAEGDKARRCKIIKIEKPRNADHVTGAFYSLHKTMTGDVRFVFDSLTGMQELWGGEDQILKFYSHSCPRLYELNTIAYWIVEKGAHSPRLKAHINKIAQVAIDLSLKRGKTSLTVVKAQNRDLEALNKTYNYWTKDLAITFDSERHTTSQVDLGTRLRDLRKKRGLSQTELAKLVGVTSSTISQIESNQIYPSLPALIKMSEILSVKVSSFFGELDRASERVIFTPSQAMDVQFSVSTRETIAGKALTPLDLEPKAEPYLIEIMPDKSLPSHFFSHKGDEIGYVLSGKLQLKMGSKFHSAKAGDIIYLSTEAPSGWKNPGPEPATMLWIKVK</sequence>
<proteinExistence type="predicted"/>
<dbReference type="Gene3D" id="1.10.260.40">
    <property type="entry name" value="lambda repressor-like DNA-binding domains"/>
    <property type="match status" value="1"/>
</dbReference>
<dbReference type="GO" id="GO:0003677">
    <property type="term" value="F:DNA binding"/>
    <property type="evidence" value="ECO:0007669"/>
    <property type="project" value="UniProtKB-KW"/>
</dbReference>
<dbReference type="SUPFAM" id="SSF51182">
    <property type="entry name" value="RmlC-like cupins"/>
    <property type="match status" value="1"/>
</dbReference>
<dbReference type="Gene3D" id="3.40.50.300">
    <property type="entry name" value="P-loop containing nucleotide triphosphate hydrolases"/>
    <property type="match status" value="1"/>
</dbReference>
<dbReference type="SMART" id="SM00530">
    <property type="entry name" value="HTH_XRE"/>
    <property type="match status" value="1"/>
</dbReference>
<dbReference type="InterPro" id="IPR027417">
    <property type="entry name" value="P-loop_NTPase"/>
</dbReference>
<dbReference type="InterPro" id="IPR001387">
    <property type="entry name" value="Cro/C1-type_HTH"/>
</dbReference>
<gene>
    <name evidence="3" type="ORF">PITCH_A1100033</name>
</gene>
<name>A0A445MR29_9BACT</name>
<dbReference type="InterPro" id="IPR011051">
    <property type="entry name" value="RmlC_Cupin_sf"/>
</dbReference>
<protein>
    <recommendedName>
        <fullName evidence="2">HTH cro/C1-type domain-containing protein</fullName>
    </recommendedName>
</protein>
<evidence type="ECO:0000256" key="1">
    <source>
        <dbReference type="ARBA" id="ARBA00023125"/>
    </source>
</evidence>
<evidence type="ECO:0000259" key="2">
    <source>
        <dbReference type="PROSITE" id="PS50943"/>
    </source>
</evidence>
<dbReference type="InterPro" id="IPR010982">
    <property type="entry name" value="Lambda_DNA-bd_dom_sf"/>
</dbReference>
<dbReference type="PROSITE" id="PS50943">
    <property type="entry name" value="HTH_CROC1"/>
    <property type="match status" value="1"/>
</dbReference>
<dbReference type="EMBL" id="OJIN01000014">
    <property type="protein sequence ID" value="SPD71934.1"/>
    <property type="molecule type" value="Genomic_DNA"/>
</dbReference>
<accession>A0A445MR29</accession>
<feature type="domain" description="HTH cro/C1-type" evidence="2">
    <location>
        <begin position="257"/>
        <end position="311"/>
    </location>
</feature>
<dbReference type="SUPFAM" id="SSF47413">
    <property type="entry name" value="lambda repressor-like DNA-binding domains"/>
    <property type="match status" value="1"/>
</dbReference>
<reference evidence="3" key="1">
    <citation type="submission" date="2018-01" db="EMBL/GenBank/DDBJ databases">
        <authorList>
            <person name="Regsiter A."/>
            <person name="William W."/>
        </authorList>
    </citation>
    <scope>NUCLEOTIDE SEQUENCE</scope>
    <source>
        <strain evidence="3">TRIP AH-1</strain>
    </source>
</reference>
<dbReference type="GO" id="GO:0005829">
    <property type="term" value="C:cytosol"/>
    <property type="evidence" value="ECO:0007669"/>
    <property type="project" value="TreeGrafter"/>
</dbReference>
<dbReference type="PANTHER" id="PTHR46797:SF2">
    <property type="entry name" value="TRANSCRIPTIONAL REGULATOR"/>
    <property type="match status" value="1"/>
</dbReference>
<dbReference type="InterPro" id="IPR014710">
    <property type="entry name" value="RmlC-like_jellyroll"/>
</dbReference>
<dbReference type="Pfam" id="PF07883">
    <property type="entry name" value="Cupin_2"/>
    <property type="match status" value="1"/>
</dbReference>
<organism evidence="3">
    <name type="scientific">uncultured Desulfobacterium sp</name>
    <dbReference type="NCBI Taxonomy" id="201089"/>
    <lineage>
        <taxon>Bacteria</taxon>
        <taxon>Pseudomonadati</taxon>
        <taxon>Thermodesulfobacteriota</taxon>
        <taxon>Desulfobacteria</taxon>
        <taxon>Desulfobacterales</taxon>
        <taxon>Desulfobacteriaceae</taxon>
        <taxon>Desulfobacterium</taxon>
        <taxon>environmental samples</taxon>
    </lineage>
</organism>
<keyword evidence="1" id="KW-0238">DNA-binding</keyword>
<evidence type="ECO:0000313" key="3">
    <source>
        <dbReference type="EMBL" id="SPD71934.1"/>
    </source>
</evidence>
<dbReference type="InterPro" id="IPR050807">
    <property type="entry name" value="TransReg_Diox_bact_type"/>
</dbReference>